<gene>
    <name evidence="1" type="ORF">RHMOL_Rhmol06G0099100</name>
</gene>
<reference evidence="1" key="1">
    <citation type="submission" date="2022-02" db="EMBL/GenBank/DDBJ databases">
        <title>Plant Genome Project.</title>
        <authorList>
            <person name="Zhang R.-G."/>
        </authorList>
    </citation>
    <scope>NUCLEOTIDE SEQUENCE</scope>
    <source>
        <strain evidence="1">AT1</strain>
    </source>
</reference>
<accession>A0ACC0NAK7</accession>
<sequence>MNPFGKGYFQGSADAPLEAASACPGAYGKGAYPGYAGELLVDSSSVASYNALGVNGRKFLLPALFNPSTSQCSIIA</sequence>
<comment type="caution">
    <text evidence="1">The sequence shown here is derived from an EMBL/GenBank/DDBJ whole genome shotgun (WGS) entry which is preliminary data.</text>
</comment>
<keyword evidence="2" id="KW-1185">Reference proteome</keyword>
<evidence type="ECO:0000313" key="1">
    <source>
        <dbReference type="EMBL" id="KAI8550353.1"/>
    </source>
</evidence>
<evidence type="ECO:0000313" key="2">
    <source>
        <dbReference type="Proteomes" id="UP001062846"/>
    </source>
</evidence>
<proteinExistence type="predicted"/>
<dbReference type="Proteomes" id="UP001062846">
    <property type="component" value="Chromosome 6"/>
</dbReference>
<name>A0ACC0NAK7_RHOML</name>
<organism evidence="1 2">
    <name type="scientific">Rhododendron molle</name>
    <name type="common">Chinese azalea</name>
    <name type="synonym">Azalea mollis</name>
    <dbReference type="NCBI Taxonomy" id="49168"/>
    <lineage>
        <taxon>Eukaryota</taxon>
        <taxon>Viridiplantae</taxon>
        <taxon>Streptophyta</taxon>
        <taxon>Embryophyta</taxon>
        <taxon>Tracheophyta</taxon>
        <taxon>Spermatophyta</taxon>
        <taxon>Magnoliopsida</taxon>
        <taxon>eudicotyledons</taxon>
        <taxon>Gunneridae</taxon>
        <taxon>Pentapetalae</taxon>
        <taxon>asterids</taxon>
        <taxon>Ericales</taxon>
        <taxon>Ericaceae</taxon>
        <taxon>Ericoideae</taxon>
        <taxon>Rhodoreae</taxon>
        <taxon>Rhododendron</taxon>
    </lineage>
</organism>
<dbReference type="EMBL" id="CM046393">
    <property type="protein sequence ID" value="KAI8550353.1"/>
    <property type="molecule type" value="Genomic_DNA"/>
</dbReference>
<protein>
    <submittedName>
        <fullName evidence="1">Uncharacterized protein</fullName>
    </submittedName>
</protein>